<comment type="catalytic activity">
    <reaction evidence="4">
        <text>succinate + NAD(+) = fumarate + NADH + H(+)</text>
        <dbReference type="Rhea" id="RHEA:18281"/>
        <dbReference type="ChEBI" id="CHEBI:15378"/>
        <dbReference type="ChEBI" id="CHEBI:29806"/>
        <dbReference type="ChEBI" id="CHEBI:30031"/>
        <dbReference type="ChEBI" id="CHEBI:57540"/>
        <dbReference type="ChEBI" id="CHEBI:57945"/>
        <dbReference type="EC" id="1.3.1.6"/>
    </reaction>
</comment>
<evidence type="ECO:0000259" key="5">
    <source>
        <dbReference type="Pfam" id="PF00890"/>
    </source>
</evidence>
<accession>A0A0J9XCY8</accession>
<feature type="domain" description="FAD-dependent oxidoreductase 2 FAD-binding" evidence="5">
    <location>
        <begin position="11"/>
        <end position="453"/>
    </location>
</feature>
<organism evidence="6 7">
    <name type="scientific">Geotrichum candidum</name>
    <name type="common">Oospora lactis</name>
    <name type="synonym">Dipodascus geotrichum</name>
    <dbReference type="NCBI Taxonomy" id="1173061"/>
    <lineage>
        <taxon>Eukaryota</taxon>
        <taxon>Fungi</taxon>
        <taxon>Dikarya</taxon>
        <taxon>Ascomycota</taxon>
        <taxon>Saccharomycotina</taxon>
        <taxon>Dipodascomycetes</taxon>
        <taxon>Dipodascales</taxon>
        <taxon>Dipodascaceae</taxon>
        <taxon>Geotrichum</taxon>
    </lineage>
</organism>
<dbReference type="PANTHER" id="PTHR43400">
    <property type="entry name" value="FUMARATE REDUCTASE"/>
    <property type="match status" value="1"/>
</dbReference>
<dbReference type="SUPFAM" id="SSF56425">
    <property type="entry name" value="Succinate dehydrogenase/fumarate reductase flavoprotein, catalytic domain"/>
    <property type="match status" value="1"/>
</dbReference>
<comment type="similarity">
    <text evidence="4">Belongs to the FAD-dependent oxidoreductase 2 family. FRD/SDH subfamily.</text>
</comment>
<dbReference type="NCBIfam" id="TIGR01813">
    <property type="entry name" value="flavo_cyto_c"/>
    <property type="match status" value="1"/>
</dbReference>
<dbReference type="GO" id="GO:0016156">
    <property type="term" value="F:fumarate reductase (NADH) activity"/>
    <property type="evidence" value="ECO:0007669"/>
    <property type="project" value="UniProtKB-EC"/>
</dbReference>
<keyword evidence="3 4" id="KW-0560">Oxidoreductase</keyword>
<reference evidence="6" key="1">
    <citation type="submission" date="2014-03" db="EMBL/GenBank/DDBJ databases">
        <authorList>
            <person name="Casaregola S."/>
        </authorList>
    </citation>
    <scope>NUCLEOTIDE SEQUENCE [LARGE SCALE GENOMIC DNA]</scope>
    <source>
        <strain evidence="6">CLIB 918</strain>
    </source>
</reference>
<evidence type="ECO:0000313" key="6">
    <source>
        <dbReference type="EMBL" id="CDO55367.1"/>
    </source>
</evidence>
<evidence type="ECO:0000313" key="7">
    <source>
        <dbReference type="Proteomes" id="UP000242525"/>
    </source>
</evidence>
<dbReference type="SUPFAM" id="SSF51905">
    <property type="entry name" value="FAD/NAD(P)-binding domain"/>
    <property type="match status" value="1"/>
</dbReference>
<evidence type="ECO:0000256" key="4">
    <source>
        <dbReference type="RuleBase" id="RU366062"/>
    </source>
</evidence>
<dbReference type="InterPro" id="IPR050315">
    <property type="entry name" value="FAD-oxidoreductase_2"/>
</dbReference>
<dbReference type="EC" id="1.3.1.6" evidence="4"/>
<protein>
    <recommendedName>
        <fullName evidence="4">Fumarate reductase</fullName>
        <ecNumber evidence="4">1.3.1.6</ecNumber>
    </recommendedName>
</protein>
<dbReference type="AlphaFoldDB" id="A0A0J9XCY8"/>
<evidence type="ECO:0000256" key="2">
    <source>
        <dbReference type="ARBA" id="ARBA00022827"/>
    </source>
</evidence>
<name>A0A0J9XCY8_GEOCN</name>
<dbReference type="STRING" id="1173061.A0A0J9XCY8"/>
<comment type="cofactor">
    <cofactor evidence="4">
        <name>FAD</name>
        <dbReference type="ChEBI" id="CHEBI:57692"/>
    </cofactor>
    <text evidence="4">Binds 1 FAD per monomer.</text>
</comment>
<evidence type="ECO:0000256" key="1">
    <source>
        <dbReference type="ARBA" id="ARBA00022630"/>
    </source>
</evidence>
<dbReference type="InterPro" id="IPR027477">
    <property type="entry name" value="Succ_DH/fumarate_Rdtase_cat_sf"/>
</dbReference>
<dbReference type="Gene3D" id="3.50.50.60">
    <property type="entry name" value="FAD/NAD(P)-binding domain"/>
    <property type="match status" value="1"/>
</dbReference>
<dbReference type="InterPro" id="IPR010960">
    <property type="entry name" value="Flavocytochrome_c"/>
</dbReference>
<keyword evidence="2 4" id="KW-0274">FAD</keyword>
<comment type="caution">
    <text evidence="6">The sequence shown here is derived from an EMBL/GenBank/DDBJ whole genome shotgun (WGS) entry which is preliminary data.</text>
</comment>
<keyword evidence="1 4" id="KW-0285">Flavoprotein</keyword>
<dbReference type="InterPro" id="IPR003953">
    <property type="entry name" value="FAD-dep_OxRdtase_2_FAD-bd"/>
</dbReference>
<dbReference type="Pfam" id="PF00890">
    <property type="entry name" value="FAD_binding_2"/>
    <property type="match status" value="1"/>
</dbReference>
<dbReference type="Proteomes" id="UP000242525">
    <property type="component" value="Unassembled WGS sequence"/>
</dbReference>
<dbReference type="EMBL" id="CCBN010000011">
    <property type="protein sequence ID" value="CDO55367.1"/>
    <property type="molecule type" value="Genomic_DNA"/>
</dbReference>
<sequence>MSTNNTNTLQVAIIGSGLAGLTTALSLAESGKVHKIHLFEKEGVLGFASNSNKASSGINGVLTAAQQALGIVDTKEEFYSDTLKSGKSLNDPVLVQELIDKSKAAIEWVNSHSAEELSNVAKLGGHSHRRTHRYPTGSVGYSMIKGLTERVLNDYKDIVEVHLKSQVTKLVPDANGAIQGLQYTVGDNKDPIDLLVNNVVLATGGFSQNRDLLQKYGGAKLQGLPSSNGVGTTGDGLQLTKDLGVELVGMEFVQIHPTGFVNPDDPTNTHKILAGEVLRGIGGILINNQGERFVNELDTRDNVSTKVIAEQQQTGGSQIYIVVPGEIADKEIPTHLKFYSFKNLLKEKPLSSFLKPPALATLNSEFASINKLKGLSADRFNRTDFNGQTYSSSGRFYVGQVTPVVHFCMGGIKINTEGQVLRRAGGVPVPGLYGAGEVTGGVHGANRLGGSSLLECVVFGRKIAQTLLSKL</sequence>
<evidence type="ECO:0000256" key="3">
    <source>
        <dbReference type="ARBA" id="ARBA00023002"/>
    </source>
</evidence>
<keyword evidence="7" id="KW-1185">Reference proteome</keyword>
<comment type="function">
    <text evidence="4">Irreversibly catalyzes the reduction of fumarate to succinate.</text>
</comment>
<dbReference type="InterPro" id="IPR036188">
    <property type="entry name" value="FAD/NAD-bd_sf"/>
</dbReference>
<dbReference type="GO" id="GO:0010181">
    <property type="term" value="F:FMN binding"/>
    <property type="evidence" value="ECO:0007669"/>
    <property type="project" value="InterPro"/>
</dbReference>
<proteinExistence type="inferred from homology"/>
<gene>
    <name evidence="6" type="ORF">BN980_GECA11s00131g</name>
</gene>
<dbReference type="OrthoDB" id="10254877at2759"/>
<dbReference type="PANTHER" id="PTHR43400:SF1">
    <property type="entry name" value="FUMARATE REDUCTASE"/>
    <property type="match status" value="1"/>
</dbReference>
<dbReference type="Gene3D" id="3.90.700.10">
    <property type="entry name" value="Succinate dehydrogenase/fumarate reductase flavoprotein, catalytic domain"/>
    <property type="match status" value="1"/>
</dbReference>